<evidence type="ECO:0000313" key="5">
    <source>
        <dbReference type="WBParaSite" id="OFLC_0001253401-mRNA-1"/>
    </source>
</evidence>
<reference evidence="5" key="1">
    <citation type="submission" date="2016-06" db="UniProtKB">
        <authorList>
            <consortium name="WormBaseParasite"/>
        </authorList>
    </citation>
    <scope>IDENTIFICATION</scope>
</reference>
<keyword evidence="4" id="KW-1185">Reference proteome</keyword>
<evidence type="ECO:0000313" key="3">
    <source>
        <dbReference type="EMBL" id="VDP11534.1"/>
    </source>
</evidence>
<feature type="compositionally biased region" description="Low complexity" evidence="2">
    <location>
        <begin position="332"/>
        <end position="347"/>
    </location>
</feature>
<dbReference type="WBParaSite" id="OFLC_0001253401-mRNA-1">
    <property type="protein sequence ID" value="OFLC_0001253401-mRNA-1"/>
    <property type="gene ID" value="OFLC_0001253401"/>
</dbReference>
<sequence>MSEISSSGALPNDLETARVIIESLTRQLKIHDDVTSNLILLQKRIQHTHQKTKDAIHMLKNRLDNIEATWTKELENQHKCWLNKYNRLMKEAENTRILNKVTPSGSAKRTSDSAKISKQQIEGFNRRIVKINEGIGELKKVADSTKNFDEKLLLDKQKIRDIDARLKALTKREQKLNAELNKQMNVHFRKPFVQMPEEQTEQNFYGVCEIIVGYQKTIENLDKALRKLEEIRNVSVMKNIKSTIQNTPSIDEIDEITVLMKCFVARLRVQLASIHSGDNSALNPMLRSSKSVSLTNFSNNLKSQNLKETTTSFGDPSKYNTSSGFGTTPLNTSQPISTGSSSSSTHSQFLALKSEISSEEMTTAKEKSDQI</sequence>
<keyword evidence="1" id="KW-0175">Coiled coil</keyword>
<feature type="compositionally biased region" description="Basic and acidic residues" evidence="2">
    <location>
        <begin position="362"/>
        <end position="371"/>
    </location>
</feature>
<evidence type="ECO:0000313" key="4">
    <source>
        <dbReference type="Proteomes" id="UP000267606"/>
    </source>
</evidence>
<proteinExistence type="predicted"/>
<evidence type="ECO:0000256" key="2">
    <source>
        <dbReference type="SAM" id="MobiDB-lite"/>
    </source>
</evidence>
<dbReference type="EMBL" id="UZAJ01039861">
    <property type="protein sequence ID" value="VDP11534.1"/>
    <property type="molecule type" value="Genomic_DNA"/>
</dbReference>
<name>A0A183HYH1_9BILA</name>
<feature type="coiled-coil region" evidence="1">
    <location>
        <begin position="49"/>
        <end position="91"/>
    </location>
</feature>
<evidence type="ECO:0000256" key="1">
    <source>
        <dbReference type="SAM" id="Coils"/>
    </source>
</evidence>
<feature type="region of interest" description="Disordered" evidence="2">
    <location>
        <begin position="307"/>
        <end position="371"/>
    </location>
</feature>
<protein>
    <submittedName>
        <fullName evidence="3 5">Uncharacterized protein</fullName>
    </submittedName>
</protein>
<feature type="compositionally biased region" description="Polar residues" evidence="2">
    <location>
        <begin position="307"/>
        <end position="331"/>
    </location>
</feature>
<dbReference type="AlphaFoldDB" id="A0A183HYH1"/>
<organism evidence="5">
    <name type="scientific">Onchocerca flexuosa</name>
    <dbReference type="NCBI Taxonomy" id="387005"/>
    <lineage>
        <taxon>Eukaryota</taxon>
        <taxon>Metazoa</taxon>
        <taxon>Ecdysozoa</taxon>
        <taxon>Nematoda</taxon>
        <taxon>Chromadorea</taxon>
        <taxon>Rhabditida</taxon>
        <taxon>Spirurina</taxon>
        <taxon>Spiruromorpha</taxon>
        <taxon>Filarioidea</taxon>
        <taxon>Onchocercidae</taxon>
        <taxon>Onchocerca</taxon>
    </lineage>
</organism>
<dbReference type="Proteomes" id="UP000267606">
    <property type="component" value="Unassembled WGS sequence"/>
</dbReference>
<reference evidence="3 4" key="2">
    <citation type="submission" date="2018-11" db="EMBL/GenBank/DDBJ databases">
        <authorList>
            <consortium name="Pathogen Informatics"/>
        </authorList>
    </citation>
    <scope>NUCLEOTIDE SEQUENCE [LARGE SCALE GENOMIC DNA]</scope>
</reference>
<gene>
    <name evidence="3" type="ORF">OFLC_LOCUS12533</name>
</gene>
<accession>A0A183HYH1</accession>
<feature type="coiled-coil region" evidence="1">
    <location>
        <begin position="159"/>
        <end position="186"/>
    </location>
</feature>